<feature type="compositionally biased region" description="Acidic residues" evidence="1">
    <location>
        <begin position="241"/>
        <end position="260"/>
    </location>
</feature>
<dbReference type="AlphaFoldDB" id="A3LVZ7"/>
<dbReference type="OrthoDB" id="4086586at2759"/>
<dbReference type="eggNOG" id="ENOG502SX1R">
    <property type="taxonomic scope" value="Eukaryota"/>
</dbReference>
<feature type="region of interest" description="Disordered" evidence="1">
    <location>
        <begin position="380"/>
        <end position="418"/>
    </location>
</feature>
<feature type="compositionally biased region" description="Polar residues" evidence="1">
    <location>
        <begin position="51"/>
        <end position="62"/>
    </location>
</feature>
<reference evidence="2 3" key="1">
    <citation type="journal article" date="2007" name="Nat. Biotechnol.">
        <title>Genome sequence of the lignocellulose-bioconverting and xylose-fermenting yeast Pichia stipitis.</title>
        <authorList>
            <person name="Jeffries T.W."/>
            <person name="Grigoriev I.V."/>
            <person name="Grimwood J."/>
            <person name="Laplaza J.M."/>
            <person name="Aerts A."/>
            <person name="Salamov A."/>
            <person name="Schmutz J."/>
            <person name="Lindquist E."/>
            <person name="Dehal P."/>
            <person name="Shapiro H."/>
            <person name="Jin Y.S."/>
            <person name="Passoth V."/>
            <person name="Richardson P.M."/>
        </authorList>
    </citation>
    <scope>NUCLEOTIDE SEQUENCE [LARGE SCALE GENOMIC DNA]</scope>
    <source>
        <strain evidence="3">ATCC 58785 / CBS 6054 / NBRC 10063 / NRRL Y-11545</strain>
    </source>
</reference>
<evidence type="ECO:0000313" key="3">
    <source>
        <dbReference type="Proteomes" id="UP000002258"/>
    </source>
</evidence>
<feature type="region of interest" description="Disordered" evidence="1">
    <location>
        <begin position="210"/>
        <end position="361"/>
    </location>
</feature>
<feature type="compositionally biased region" description="Polar residues" evidence="1">
    <location>
        <begin position="451"/>
        <end position="469"/>
    </location>
</feature>
<dbReference type="EMBL" id="CP000499">
    <property type="protein sequence ID" value="ABN67204.2"/>
    <property type="molecule type" value="Genomic_DNA"/>
</dbReference>
<feature type="region of interest" description="Disordered" evidence="1">
    <location>
        <begin position="440"/>
        <end position="478"/>
    </location>
</feature>
<dbReference type="OMA" id="QAGMNKF"/>
<dbReference type="GeneID" id="4839555"/>
<sequence>MPNDFLQSSPSVNLADSLMYTGYPDGEDKSHNNKESRKSSSSTKDSNSNSPQHQSANPNHTIPSIPPSASRVNGSSTNLSGWTPLISKTYYNDSILPFTTTPNKYTLPPNLSNSGSKDVEFIDYGQGLTLTPFLSHNLNMVSTSSLNHQLSNITPFHDKTLHLADFFMDSPIRQTPGKDLDTITPSKFKIEHTIKTSSIKSPIFQDLKSAQKRSITQVDTPPRQPHKLSISTKPSVQNNDDSTDTEDKEEDDEEDDDEDKENQSPERDAKSNKYYLQTPSKNVLSDLTNFAKTPTNGVSKDPKNFQTPAKPIPASSPSTVIVTNSKTSQTPINDDETDEEDDGKEVIQPPSPTPNKESKVSVLKTVDNIDDLKPAMGVFSEKKTLPVPKSKNKNKSSSHTRSGSKSNIKPDGTVNNRSKMQAGMNKFQIIFTDVHTLMNSKNKKKPSNSNLTQNQKLKRTQSANESKVPTSDDSKNLIRSSTAPVVPFQNHLVPQQMSYGVPGLNHASSNASSQDHNLSINTSKELSMISGGSNTSNLNMTTNTDHSSFELAGLSSTPNGKYFLDKVFEKQSPQTQHLLNQVGNNFMTHQGAMPPPNKQQHPQHIQMIHPQQQLHPQQHQQQQQQQPMMMMMMSTPQHHNVVNYSPQLYGNDMSPSADSSSNNDSTQMGYPYQNYQPFSKDLNSTPQNYSIINLNGQSVMMPVMMNTKSRPFTGMMQSDEDTSLLKND</sequence>
<dbReference type="HOGENOM" id="CLU_013453_0_0_1"/>
<feature type="compositionally biased region" description="Low complexity" evidence="1">
    <location>
        <begin position="39"/>
        <end position="50"/>
    </location>
</feature>
<feature type="compositionally biased region" description="Polar residues" evidence="1">
    <location>
        <begin position="229"/>
        <end position="239"/>
    </location>
</feature>
<keyword evidence="3" id="KW-1185">Reference proteome</keyword>
<evidence type="ECO:0000313" key="2">
    <source>
        <dbReference type="EMBL" id="ABN67204.2"/>
    </source>
</evidence>
<dbReference type="InParanoid" id="A3LVZ7"/>
<feature type="compositionally biased region" description="Basic and acidic residues" evidence="1">
    <location>
        <begin position="261"/>
        <end position="271"/>
    </location>
</feature>
<feature type="compositionally biased region" description="Polar residues" evidence="1">
    <location>
        <begin position="1"/>
        <end position="14"/>
    </location>
</feature>
<dbReference type="RefSeq" id="XP_001385233.2">
    <property type="nucleotide sequence ID" value="XM_001385196.1"/>
</dbReference>
<accession>A3LVZ7</accession>
<evidence type="ECO:0000256" key="1">
    <source>
        <dbReference type="SAM" id="MobiDB-lite"/>
    </source>
</evidence>
<dbReference type="KEGG" id="pic:PICST_32299"/>
<name>A3LVZ7_PICST</name>
<dbReference type="Proteomes" id="UP000002258">
    <property type="component" value="Chromosome 5"/>
</dbReference>
<feature type="compositionally biased region" description="Basic and acidic residues" evidence="1">
    <location>
        <begin position="26"/>
        <end position="38"/>
    </location>
</feature>
<feature type="compositionally biased region" description="Polar residues" evidence="1">
    <location>
        <begin position="315"/>
        <end position="332"/>
    </location>
</feature>
<organism evidence="2 3">
    <name type="scientific">Scheffersomyces stipitis (strain ATCC 58785 / CBS 6054 / NBRC 10063 / NRRL Y-11545)</name>
    <name type="common">Yeast</name>
    <name type="synonym">Pichia stipitis</name>
    <dbReference type="NCBI Taxonomy" id="322104"/>
    <lineage>
        <taxon>Eukaryota</taxon>
        <taxon>Fungi</taxon>
        <taxon>Dikarya</taxon>
        <taxon>Ascomycota</taxon>
        <taxon>Saccharomycotina</taxon>
        <taxon>Pichiomycetes</taxon>
        <taxon>Debaryomycetaceae</taxon>
        <taxon>Scheffersomyces</taxon>
    </lineage>
</organism>
<feature type="compositionally biased region" description="Polar residues" evidence="1">
    <location>
        <begin position="274"/>
        <end position="298"/>
    </location>
</feature>
<gene>
    <name evidence="2" type="ORF">PICST_32299</name>
</gene>
<proteinExistence type="predicted"/>
<protein>
    <submittedName>
        <fullName evidence="2">Uncharacterized protein</fullName>
    </submittedName>
</protein>
<feature type="region of interest" description="Disordered" evidence="1">
    <location>
        <begin position="1"/>
        <end position="78"/>
    </location>
</feature>
<feature type="compositionally biased region" description="Acidic residues" evidence="1">
    <location>
        <begin position="333"/>
        <end position="343"/>
    </location>
</feature>